<dbReference type="Proteomes" id="UP000828390">
    <property type="component" value="Unassembled WGS sequence"/>
</dbReference>
<evidence type="ECO:0000313" key="2">
    <source>
        <dbReference type="Proteomes" id="UP000828390"/>
    </source>
</evidence>
<proteinExistence type="predicted"/>
<dbReference type="AlphaFoldDB" id="A0A9D4SBF5"/>
<dbReference type="EMBL" id="JAIWYP010000001">
    <property type="protein sequence ID" value="KAH3896747.1"/>
    <property type="molecule type" value="Genomic_DNA"/>
</dbReference>
<evidence type="ECO:0000313" key="1">
    <source>
        <dbReference type="EMBL" id="KAH3896747.1"/>
    </source>
</evidence>
<organism evidence="1 2">
    <name type="scientific">Dreissena polymorpha</name>
    <name type="common">Zebra mussel</name>
    <name type="synonym">Mytilus polymorpha</name>
    <dbReference type="NCBI Taxonomy" id="45954"/>
    <lineage>
        <taxon>Eukaryota</taxon>
        <taxon>Metazoa</taxon>
        <taxon>Spiralia</taxon>
        <taxon>Lophotrochozoa</taxon>
        <taxon>Mollusca</taxon>
        <taxon>Bivalvia</taxon>
        <taxon>Autobranchia</taxon>
        <taxon>Heteroconchia</taxon>
        <taxon>Euheterodonta</taxon>
        <taxon>Imparidentia</taxon>
        <taxon>Neoheterodontei</taxon>
        <taxon>Myida</taxon>
        <taxon>Dreissenoidea</taxon>
        <taxon>Dreissenidae</taxon>
        <taxon>Dreissena</taxon>
    </lineage>
</organism>
<protein>
    <submittedName>
        <fullName evidence="1">Uncharacterized protein</fullName>
    </submittedName>
</protein>
<sequence>MAALANYELTPRYRAGRQNADADGLSRKTVDTDVLTALATAVMATVEEAPLCFSIADPDVIDKLEQETTVPDDIIQAYALSSKDWRKSQMSDPVIAELINHIQQGTRPTL</sequence>
<reference evidence="1" key="1">
    <citation type="journal article" date="2019" name="bioRxiv">
        <title>The Genome of the Zebra Mussel, Dreissena polymorpha: A Resource for Invasive Species Research.</title>
        <authorList>
            <person name="McCartney M.A."/>
            <person name="Auch B."/>
            <person name="Kono T."/>
            <person name="Mallez S."/>
            <person name="Zhang Y."/>
            <person name="Obille A."/>
            <person name="Becker A."/>
            <person name="Abrahante J.E."/>
            <person name="Garbe J."/>
            <person name="Badalamenti J.P."/>
            <person name="Herman A."/>
            <person name="Mangelson H."/>
            <person name="Liachko I."/>
            <person name="Sullivan S."/>
            <person name="Sone E.D."/>
            <person name="Koren S."/>
            <person name="Silverstein K.A.T."/>
            <person name="Beckman K.B."/>
            <person name="Gohl D.M."/>
        </authorList>
    </citation>
    <scope>NUCLEOTIDE SEQUENCE</scope>
    <source>
        <strain evidence="1">Duluth1</strain>
        <tissue evidence="1">Whole animal</tissue>
    </source>
</reference>
<gene>
    <name evidence="1" type="ORF">DPMN_020927</name>
</gene>
<name>A0A9D4SBF5_DREPO</name>
<comment type="caution">
    <text evidence="1">The sequence shown here is derived from an EMBL/GenBank/DDBJ whole genome shotgun (WGS) entry which is preliminary data.</text>
</comment>
<accession>A0A9D4SBF5</accession>
<reference evidence="1" key="2">
    <citation type="submission" date="2020-11" db="EMBL/GenBank/DDBJ databases">
        <authorList>
            <person name="McCartney M.A."/>
            <person name="Auch B."/>
            <person name="Kono T."/>
            <person name="Mallez S."/>
            <person name="Becker A."/>
            <person name="Gohl D.M."/>
            <person name="Silverstein K.A.T."/>
            <person name="Koren S."/>
            <person name="Bechman K.B."/>
            <person name="Herman A."/>
            <person name="Abrahante J.E."/>
            <person name="Garbe J."/>
        </authorList>
    </citation>
    <scope>NUCLEOTIDE SEQUENCE</scope>
    <source>
        <strain evidence="1">Duluth1</strain>
        <tissue evidence="1">Whole animal</tissue>
    </source>
</reference>
<keyword evidence="2" id="KW-1185">Reference proteome</keyword>